<keyword evidence="1" id="KW-0472">Membrane</keyword>
<dbReference type="SUPFAM" id="SSF55073">
    <property type="entry name" value="Nucleotide cyclase"/>
    <property type="match status" value="1"/>
</dbReference>
<sequence length="808" mass="88984">MFKMVGKIQNTYCTFINARKGHSYKAAVFERSYAGYLIGWGDAVNQMQKWISRTILLVGLAIAPALHAAPLTSLQAIHKLTNEQATAHLPVEFDATVTFYRGYENTLFVQDGDAAIFVQPLKAYNLSPGDRIHIRGNTQESFRPLVAHAEISLIGHSRLPQPLLARFEEIIHARYDCRFVRVRGRVASADITLSSNRPSSTLQVVMEGGTAEVQIEANEPGALSALLDAEVEVSGAVSGRFDGKMEMTGIVLHTQSLAQVKVITPQKVSPWSAPLTPMGEIMANYRVQNLSERVRVQGTVTYFIPGSVVVLQNGPHSLWVNTKASDGVQIGDFAEATGLPGIHDGFLRIVNGEILDSHKAAPVEPVRVTWRELTQSHHVFDLVSTEANVVAKVREGSQDEYVLQSEGHLFSAIYRHPGPSGGGVSIVPRMKDVPTGSRVRVTGICILEDSNPFNVNVPFDLLIRSFDDVELLAYPSPLTVANLLKMVGLLLVLLVSFFLWGWMLQRKVERQGRILAAKSEAEVALARHNAEIEHRRSRILEDLNGLRPLNDLLEEITALASFRLRGAPCWCEFSDGMRVGSFQSNPGGRRMVREEIPGRSGAPLGVLCAAMDPGTAHGVEEQQAFFQGTRLATLAIETRKAFTDLVHRSEYDLLTDVHNRFSLDKQIGAVIARAKKHESAFGLIYADLDEFKQVNDVYGHRVGDMYLQEACARMKHQLRADDVLARLGGDEFAALIPGARGRSDVEEIASRLERCFNEPFHLDGYVLHGSVSVGIAMYPEDGTTRDSLLIAADAAMYVAKHTGRTKEA</sequence>
<dbReference type="InterPro" id="IPR000160">
    <property type="entry name" value="GGDEF_dom"/>
</dbReference>
<dbReference type="CDD" id="cd01949">
    <property type="entry name" value="GGDEF"/>
    <property type="match status" value="1"/>
</dbReference>
<dbReference type="InterPro" id="IPR052163">
    <property type="entry name" value="DGC-Regulatory_Protein"/>
</dbReference>
<keyword evidence="1" id="KW-0812">Transmembrane</keyword>
<dbReference type="Proteomes" id="UP001059380">
    <property type="component" value="Chromosome"/>
</dbReference>
<dbReference type="AlphaFoldDB" id="A0A9J7BU07"/>
<dbReference type="PANTHER" id="PTHR46663">
    <property type="entry name" value="DIGUANYLATE CYCLASE DGCT-RELATED"/>
    <property type="match status" value="1"/>
</dbReference>
<feature type="domain" description="GGDEF" evidence="2">
    <location>
        <begin position="679"/>
        <end position="808"/>
    </location>
</feature>
<evidence type="ECO:0000313" key="3">
    <source>
        <dbReference type="EMBL" id="UWZ86364.1"/>
    </source>
</evidence>
<proteinExistence type="predicted"/>
<evidence type="ECO:0000259" key="2">
    <source>
        <dbReference type="PROSITE" id="PS50887"/>
    </source>
</evidence>
<dbReference type="EMBL" id="CP093313">
    <property type="protein sequence ID" value="UWZ86364.1"/>
    <property type="molecule type" value="Genomic_DNA"/>
</dbReference>
<keyword evidence="1" id="KW-1133">Transmembrane helix</keyword>
<reference evidence="3" key="1">
    <citation type="submission" date="2021-04" db="EMBL/GenBank/DDBJ databases">
        <title>Phylogenetic analysis of Acidobacteriaceae.</title>
        <authorList>
            <person name="Qiu L."/>
            <person name="Zhang Q."/>
        </authorList>
    </citation>
    <scope>NUCLEOTIDE SEQUENCE</scope>
    <source>
        <strain evidence="3">DSM 25168</strain>
    </source>
</reference>
<dbReference type="KEGG" id="orp:MOP44_10570"/>
<dbReference type="Gene3D" id="3.30.70.270">
    <property type="match status" value="1"/>
</dbReference>
<name>A0A9J7BU07_9BACT</name>
<feature type="transmembrane region" description="Helical" evidence="1">
    <location>
        <begin position="483"/>
        <end position="504"/>
    </location>
</feature>
<dbReference type="PROSITE" id="PS50887">
    <property type="entry name" value="GGDEF"/>
    <property type="match status" value="1"/>
</dbReference>
<organism evidence="3 4">
    <name type="scientific">Occallatibacter riparius</name>
    <dbReference type="NCBI Taxonomy" id="1002689"/>
    <lineage>
        <taxon>Bacteria</taxon>
        <taxon>Pseudomonadati</taxon>
        <taxon>Acidobacteriota</taxon>
        <taxon>Terriglobia</taxon>
        <taxon>Terriglobales</taxon>
        <taxon>Acidobacteriaceae</taxon>
        <taxon>Occallatibacter</taxon>
    </lineage>
</organism>
<dbReference type="Pfam" id="PF00990">
    <property type="entry name" value="GGDEF"/>
    <property type="match status" value="1"/>
</dbReference>
<keyword evidence="4" id="KW-1185">Reference proteome</keyword>
<dbReference type="SMART" id="SM00267">
    <property type="entry name" value="GGDEF"/>
    <property type="match status" value="1"/>
</dbReference>
<dbReference type="PANTHER" id="PTHR46663:SF2">
    <property type="entry name" value="GGDEF DOMAIN-CONTAINING PROTEIN"/>
    <property type="match status" value="1"/>
</dbReference>
<dbReference type="InterPro" id="IPR029787">
    <property type="entry name" value="Nucleotide_cyclase"/>
</dbReference>
<gene>
    <name evidence="3" type="ORF">MOP44_10570</name>
</gene>
<dbReference type="InterPro" id="IPR043128">
    <property type="entry name" value="Rev_trsase/Diguanyl_cyclase"/>
</dbReference>
<dbReference type="RefSeq" id="WP_260796004.1">
    <property type="nucleotide sequence ID" value="NZ_CP093313.1"/>
</dbReference>
<protein>
    <submittedName>
        <fullName evidence="3">GGDEF domain-containing protein</fullName>
    </submittedName>
</protein>
<accession>A0A9J7BU07</accession>
<dbReference type="NCBIfam" id="TIGR00254">
    <property type="entry name" value="GGDEF"/>
    <property type="match status" value="1"/>
</dbReference>
<evidence type="ECO:0000256" key="1">
    <source>
        <dbReference type="SAM" id="Phobius"/>
    </source>
</evidence>
<evidence type="ECO:0000313" key="4">
    <source>
        <dbReference type="Proteomes" id="UP001059380"/>
    </source>
</evidence>